<keyword evidence="3" id="KW-1185">Reference proteome</keyword>
<evidence type="ECO:0000313" key="2">
    <source>
        <dbReference type="EMBL" id="KAJ4246510.1"/>
    </source>
</evidence>
<feature type="compositionally biased region" description="Acidic residues" evidence="1">
    <location>
        <begin position="130"/>
        <end position="154"/>
    </location>
</feature>
<reference evidence="2" key="1">
    <citation type="submission" date="2022-09" db="EMBL/GenBank/DDBJ databases">
        <title>Fusarium specimens isolated from Avocado Roots.</title>
        <authorList>
            <person name="Stajich J."/>
            <person name="Roper C."/>
            <person name="Heimlech-Rivalta G."/>
        </authorList>
    </citation>
    <scope>NUCLEOTIDE SEQUENCE</scope>
    <source>
        <strain evidence="2">CF00136</strain>
    </source>
</reference>
<protein>
    <submittedName>
        <fullName evidence="2">Uncharacterized protein</fullName>
    </submittedName>
</protein>
<name>A0A9W8VA87_9HYPO</name>
<dbReference type="Proteomes" id="UP001152049">
    <property type="component" value="Unassembled WGS sequence"/>
</dbReference>
<comment type="caution">
    <text evidence="2">The sequence shown here is derived from an EMBL/GenBank/DDBJ whole genome shotgun (WGS) entry which is preliminary data.</text>
</comment>
<proteinExistence type="predicted"/>
<dbReference type="EMBL" id="JAOQAZ010000042">
    <property type="protein sequence ID" value="KAJ4246510.1"/>
    <property type="molecule type" value="Genomic_DNA"/>
</dbReference>
<feature type="region of interest" description="Disordered" evidence="1">
    <location>
        <begin position="123"/>
        <end position="189"/>
    </location>
</feature>
<feature type="compositionally biased region" description="Acidic residues" evidence="1">
    <location>
        <begin position="160"/>
        <end position="174"/>
    </location>
</feature>
<dbReference type="OrthoDB" id="5100247at2759"/>
<organism evidence="2 3">
    <name type="scientific">Fusarium torreyae</name>
    <dbReference type="NCBI Taxonomy" id="1237075"/>
    <lineage>
        <taxon>Eukaryota</taxon>
        <taxon>Fungi</taxon>
        <taxon>Dikarya</taxon>
        <taxon>Ascomycota</taxon>
        <taxon>Pezizomycotina</taxon>
        <taxon>Sordariomycetes</taxon>
        <taxon>Hypocreomycetidae</taxon>
        <taxon>Hypocreales</taxon>
        <taxon>Nectriaceae</taxon>
        <taxon>Fusarium</taxon>
    </lineage>
</organism>
<evidence type="ECO:0000256" key="1">
    <source>
        <dbReference type="SAM" id="MobiDB-lite"/>
    </source>
</evidence>
<dbReference type="AlphaFoldDB" id="A0A9W8VA87"/>
<gene>
    <name evidence="2" type="ORF">NW762_013450</name>
</gene>
<evidence type="ECO:0000313" key="3">
    <source>
        <dbReference type="Proteomes" id="UP001152049"/>
    </source>
</evidence>
<accession>A0A9W8VA87</accession>
<sequence length="189" mass="21218">MTDSSIMHPAEQLFLDISIHDVLTKRLPFVEPWATMYVDSIREQRYGDAIWARSLIFGGTEDGVITEEWPNPDITVLDNLRENAVEAKTNEPGFYARALEFYAKTNSTDGHPEVIKIIFETDGVKPGEREAEEDVDEEEEGEESEEGEDGEQAEVGELGELNDLDDLEVLDDPEKDGNCCAHNQSTNKP</sequence>